<dbReference type="Proteomes" id="UP001172743">
    <property type="component" value="Unassembled WGS sequence"/>
</dbReference>
<gene>
    <name evidence="2" type="ORF">QYB95_04190</name>
</gene>
<sequence length="58" mass="7088">MEKRKYNNNRQDQKNNRAEFAEELDFNRNQNNEEFAEEANFSRNRNNRNQDDDNCEGC</sequence>
<evidence type="ECO:0000313" key="2">
    <source>
        <dbReference type="EMBL" id="MDN4492731.1"/>
    </source>
</evidence>
<evidence type="ECO:0000256" key="1">
    <source>
        <dbReference type="SAM" id="MobiDB-lite"/>
    </source>
</evidence>
<keyword evidence="3" id="KW-1185">Reference proteome</keyword>
<feature type="compositionally biased region" description="Low complexity" evidence="1">
    <location>
        <begin position="27"/>
        <end position="44"/>
    </location>
</feature>
<accession>A0ABT8GP96</accession>
<proteinExistence type="predicted"/>
<evidence type="ECO:0000313" key="3">
    <source>
        <dbReference type="Proteomes" id="UP001172743"/>
    </source>
</evidence>
<feature type="region of interest" description="Disordered" evidence="1">
    <location>
        <begin position="1"/>
        <end position="58"/>
    </location>
</feature>
<protein>
    <submittedName>
        <fullName evidence="2">Uncharacterized protein</fullName>
    </submittedName>
</protein>
<comment type="caution">
    <text evidence="2">The sequence shown here is derived from an EMBL/GenBank/DDBJ whole genome shotgun (WGS) entry which is preliminary data.</text>
</comment>
<organism evidence="2 3">
    <name type="scientific">Ureibacillus aquaedulcis</name>
    <dbReference type="NCBI Taxonomy" id="3058421"/>
    <lineage>
        <taxon>Bacteria</taxon>
        <taxon>Bacillati</taxon>
        <taxon>Bacillota</taxon>
        <taxon>Bacilli</taxon>
        <taxon>Bacillales</taxon>
        <taxon>Caryophanaceae</taxon>
        <taxon>Ureibacillus</taxon>
    </lineage>
</organism>
<dbReference type="EMBL" id="JAUHTQ010000002">
    <property type="protein sequence ID" value="MDN4492731.1"/>
    <property type="molecule type" value="Genomic_DNA"/>
</dbReference>
<feature type="compositionally biased region" description="Basic and acidic residues" evidence="1">
    <location>
        <begin position="1"/>
        <end position="20"/>
    </location>
</feature>
<dbReference type="RefSeq" id="WP_301136886.1">
    <property type="nucleotide sequence ID" value="NZ_JAUHTQ010000002.1"/>
</dbReference>
<name>A0ABT8GP96_9BACL</name>
<reference evidence="2" key="1">
    <citation type="submission" date="2023-07" db="EMBL/GenBank/DDBJ databases">
        <title>Ureibacillus sp. isolated from freshwater well.</title>
        <authorList>
            <person name="Kirdat K."/>
            <person name="Bhatt A."/>
            <person name="Teware R."/>
            <person name="Bhavsar Y."/>
            <person name="Yadav A."/>
        </authorList>
    </citation>
    <scope>NUCLEOTIDE SEQUENCE</scope>
    <source>
        <strain evidence="2">BA0131</strain>
    </source>
</reference>